<keyword evidence="6 8" id="KW-0472">Membrane</keyword>
<feature type="compositionally biased region" description="Polar residues" evidence="7">
    <location>
        <begin position="52"/>
        <end position="72"/>
    </location>
</feature>
<dbReference type="GO" id="GO:0012505">
    <property type="term" value="C:endomembrane system"/>
    <property type="evidence" value="ECO:0007669"/>
    <property type="project" value="TreeGrafter"/>
</dbReference>
<dbReference type="EMBL" id="MU859061">
    <property type="protein sequence ID" value="KAK3956969.1"/>
    <property type="molecule type" value="Genomic_DNA"/>
</dbReference>
<evidence type="ECO:0000256" key="8">
    <source>
        <dbReference type="SAM" id="Phobius"/>
    </source>
</evidence>
<keyword evidence="11" id="KW-1185">Reference proteome</keyword>
<dbReference type="GO" id="GO:0005484">
    <property type="term" value="F:SNAP receptor activity"/>
    <property type="evidence" value="ECO:0007669"/>
    <property type="project" value="TreeGrafter"/>
</dbReference>
<evidence type="ECO:0000256" key="1">
    <source>
        <dbReference type="ARBA" id="ARBA00004211"/>
    </source>
</evidence>
<reference evidence="10" key="2">
    <citation type="submission" date="2023-06" db="EMBL/GenBank/DDBJ databases">
        <authorList>
            <consortium name="Lawrence Berkeley National Laboratory"/>
            <person name="Mondo S.J."/>
            <person name="Hensen N."/>
            <person name="Bonometti L."/>
            <person name="Westerberg I."/>
            <person name="Brannstrom I.O."/>
            <person name="Guillou S."/>
            <person name="Cros-Aarteil S."/>
            <person name="Calhoun S."/>
            <person name="Haridas S."/>
            <person name="Kuo A."/>
            <person name="Pangilinan J."/>
            <person name="Riley R."/>
            <person name="Labutti K."/>
            <person name="Andreopoulos B."/>
            <person name="Lipzen A."/>
            <person name="Chen C."/>
            <person name="Yanf M."/>
            <person name="Daum C."/>
            <person name="Ng V."/>
            <person name="Clum A."/>
            <person name="Steindorff A."/>
            <person name="Ohm R."/>
            <person name="Martin F."/>
            <person name="Silar P."/>
            <person name="Natvig D."/>
            <person name="Lalanne C."/>
            <person name="Gautier V."/>
            <person name="Ament-Velasquez S.L."/>
            <person name="Kruys A."/>
            <person name="Hutchinson M.I."/>
            <person name="Powell A.J."/>
            <person name="Barry K."/>
            <person name="Miller A.N."/>
            <person name="Grigoriev I.V."/>
            <person name="Debuchy R."/>
            <person name="Gladieux P."/>
            <person name="Thoren M.H."/>
            <person name="Johannesson H."/>
        </authorList>
    </citation>
    <scope>NUCLEOTIDE SEQUENCE</scope>
    <source>
        <strain evidence="10">CBS 626.80</strain>
    </source>
</reference>
<evidence type="ECO:0000313" key="11">
    <source>
        <dbReference type="Proteomes" id="UP001303222"/>
    </source>
</evidence>
<comment type="caution">
    <text evidence="10">The sequence shown here is derived from an EMBL/GenBank/DDBJ whole genome shotgun (WGS) entry which is preliminary data.</text>
</comment>
<evidence type="ECO:0000256" key="6">
    <source>
        <dbReference type="ARBA" id="ARBA00023136"/>
    </source>
</evidence>
<keyword evidence="4 8" id="KW-1133">Transmembrane helix</keyword>
<protein>
    <submittedName>
        <fullName evidence="10">t-SNARE</fullName>
    </submittedName>
</protein>
<gene>
    <name evidence="10" type="ORF">QBC32DRAFT_201246</name>
</gene>
<evidence type="ECO:0000259" key="9">
    <source>
        <dbReference type="PROSITE" id="PS50192"/>
    </source>
</evidence>
<dbReference type="AlphaFoldDB" id="A0AAN6P5T2"/>
<dbReference type="GO" id="GO:0031201">
    <property type="term" value="C:SNARE complex"/>
    <property type="evidence" value="ECO:0007669"/>
    <property type="project" value="TreeGrafter"/>
</dbReference>
<dbReference type="GO" id="GO:0006887">
    <property type="term" value="P:exocytosis"/>
    <property type="evidence" value="ECO:0007669"/>
    <property type="project" value="TreeGrafter"/>
</dbReference>
<dbReference type="Gene3D" id="1.20.58.70">
    <property type="match status" value="1"/>
</dbReference>
<organism evidence="10 11">
    <name type="scientific">Pseudoneurospora amorphoporcata</name>
    <dbReference type="NCBI Taxonomy" id="241081"/>
    <lineage>
        <taxon>Eukaryota</taxon>
        <taxon>Fungi</taxon>
        <taxon>Dikarya</taxon>
        <taxon>Ascomycota</taxon>
        <taxon>Pezizomycotina</taxon>
        <taxon>Sordariomycetes</taxon>
        <taxon>Sordariomycetidae</taxon>
        <taxon>Sordariales</taxon>
        <taxon>Sordariaceae</taxon>
        <taxon>Pseudoneurospora</taxon>
    </lineage>
</organism>
<evidence type="ECO:0000256" key="3">
    <source>
        <dbReference type="ARBA" id="ARBA00022692"/>
    </source>
</evidence>
<dbReference type="FunFam" id="1.20.58.70:FF:000008">
    <property type="entry name" value="Syntaxin family protein"/>
    <property type="match status" value="1"/>
</dbReference>
<dbReference type="CDD" id="cd15849">
    <property type="entry name" value="SNARE_Sso1"/>
    <property type="match status" value="1"/>
</dbReference>
<comment type="subcellular location">
    <subcellularLocation>
        <location evidence="1">Membrane</location>
        <topology evidence="1">Single-pass type IV membrane protein</topology>
    </subcellularLocation>
</comment>
<dbReference type="PANTHER" id="PTHR19957:SF380">
    <property type="entry name" value="SYNTAXIN FAMILY PROTEIN"/>
    <property type="match status" value="1"/>
</dbReference>
<dbReference type="Pfam" id="PF05739">
    <property type="entry name" value="SNARE"/>
    <property type="match status" value="1"/>
</dbReference>
<name>A0AAN6P5T2_9PEZI</name>
<dbReference type="PROSITE" id="PS50192">
    <property type="entry name" value="T_SNARE"/>
    <property type="match status" value="1"/>
</dbReference>
<dbReference type="InterPro" id="IPR010989">
    <property type="entry name" value="SNARE"/>
</dbReference>
<evidence type="ECO:0000313" key="10">
    <source>
        <dbReference type="EMBL" id="KAK3956969.1"/>
    </source>
</evidence>
<feature type="region of interest" description="Disordered" evidence="7">
    <location>
        <begin position="1"/>
        <end position="72"/>
    </location>
</feature>
<feature type="domain" description="T-SNARE coiled-coil homology" evidence="9">
    <location>
        <begin position="234"/>
        <end position="296"/>
    </location>
</feature>
<feature type="compositionally biased region" description="Low complexity" evidence="7">
    <location>
        <begin position="1"/>
        <end position="18"/>
    </location>
</feature>
<sequence>MSYNQNPYGQPNPYNEGPSAEGGGYGGSYGGGNYGGGYDDNGYGQEPESHEMQTYSQQRQPHGPDATTTGTPLSQQEFLNSVRDVEGHIQQFRSNLDQIRTLHQQSLSDTSGRPPPGLEQLQAVTEQLKSQIKSEVDNLVSDASRTGDSTFNTKKRQAERLRDLYKDAIQAYLVEERRHKAQIGEQAVRQLLIVNPDATPQEQDAVRSGDLQQDQIFQSALLQSNRVGAAKAVLGNVQARHQELLRVEQSMQELAQLFEYLNTLIVQQGEVIADVVQKTEEVNDNMDKGIQEVDKGVKHARNRRKLKWYCLLVCVLIIIAIGLGVGLGNPGGGGSGDSDADEAGGLKGVRPPAQQQTQQQQSQQAPAQIIPPVPVMPPFAPAPGPLPTVLAVAAAPVPSAGGVAGQAQAQAQAQPQGLSWNATMAGEKRFYGGGW</sequence>
<dbReference type="InterPro" id="IPR000727">
    <property type="entry name" value="T_SNARE_dom"/>
</dbReference>
<dbReference type="GO" id="GO:0006886">
    <property type="term" value="P:intracellular protein transport"/>
    <property type="evidence" value="ECO:0007669"/>
    <property type="project" value="TreeGrafter"/>
</dbReference>
<feature type="compositionally biased region" description="Gly residues" evidence="7">
    <location>
        <begin position="20"/>
        <end position="39"/>
    </location>
</feature>
<feature type="transmembrane region" description="Helical" evidence="8">
    <location>
        <begin position="308"/>
        <end position="328"/>
    </location>
</feature>
<dbReference type="GO" id="GO:0048278">
    <property type="term" value="P:vesicle docking"/>
    <property type="evidence" value="ECO:0007669"/>
    <property type="project" value="TreeGrafter"/>
</dbReference>
<dbReference type="Proteomes" id="UP001303222">
    <property type="component" value="Unassembled WGS sequence"/>
</dbReference>
<accession>A0AAN6P5T2</accession>
<proteinExistence type="inferred from homology"/>
<evidence type="ECO:0000256" key="4">
    <source>
        <dbReference type="ARBA" id="ARBA00022989"/>
    </source>
</evidence>
<dbReference type="GO" id="GO:0005886">
    <property type="term" value="C:plasma membrane"/>
    <property type="evidence" value="ECO:0007669"/>
    <property type="project" value="TreeGrafter"/>
</dbReference>
<keyword evidence="3 8" id="KW-0812">Transmembrane</keyword>
<feature type="region of interest" description="Disordered" evidence="7">
    <location>
        <begin position="333"/>
        <end position="372"/>
    </location>
</feature>
<evidence type="ECO:0000256" key="5">
    <source>
        <dbReference type="ARBA" id="ARBA00023054"/>
    </source>
</evidence>
<dbReference type="SMART" id="SM00397">
    <property type="entry name" value="t_SNARE"/>
    <property type="match status" value="1"/>
</dbReference>
<dbReference type="InterPro" id="IPR045242">
    <property type="entry name" value="Syntaxin"/>
</dbReference>
<dbReference type="PANTHER" id="PTHR19957">
    <property type="entry name" value="SYNTAXIN"/>
    <property type="match status" value="1"/>
</dbReference>
<keyword evidence="5" id="KW-0175">Coiled coil</keyword>
<dbReference type="GO" id="GO:0006906">
    <property type="term" value="P:vesicle fusion"/>
    <property type="evidence" value="ECO:0007669"/>
    <property type="project" value="TreeGrafter"/>
</dbReference>
<dbReference type="GO" id="GO:0000149">
    <property type="term" value="F:SNARE binding"/>
    <property type="evidence" value="ECO:0007669"/>
    <property type="project" value="TreeGrafter"/>
</dbReference>
<dbReference type="SUPFAM" id="SSF47661">
    <property type="entry name" value="t-snare proteins"/>
    <property type="match status" value="1"/>
</dbReference>
<feature type="compositionally biased region" description="Low complexity" evidence="7">
    <location>
        <begin position="351"/>
        <end position="368"/>
    </location>
</feature>
<reference evidence="10" key="1">
    <citation type="journal article" date="2023" name="Mol. Phylogenet. Evol.">
        <title>Genome-scale phylogeny and comparative genomics of the fungal order Sordariales.</title>
        <authorList>
            <person name="Hensen N."/>
            <person name="Bonometti L."/>
            <person name="Westerberg I."/>
            <person name="Brannstrom I.O."/>
            <person name="Guillou S."/>
            <person name="Cros-Aarteil S."/>
            <person name="Calhoun S."/>
            <person name="Haridas S."/>
            <person name="Kuo A."/>
            <person name="Mondo S."/>
            <person name="Pangilinan J."/>
            <person name="Riley R."/>
            <person name="LaButti K."/>
            <person name="Andreopoulos B."/>
            <person name="Lipzen A."/>
            <person name="Chen C."/>
            <person name="Yan M."/>
            <person name="Daum C."/>
            <person name="Ng V."/>
            <person name="Clum A."/>
            <person name="Steindorff A."/>
            <person name="Ohm R.A."/>
            <person name="Martin F."/>
            <person name="Silar P."/>
            <person name="Natvig D.O."/>
            <person name="Lalanne C."/>
            <person name="Gautier V."/>
            <person name="Ament-Velasquez S.L."/>
            <person name="Kruys A."/>
            <person name="Hutchinson M.I."/>
            <person name="Powell A.J."/>
            <person name="Barry K."/>
            <person name="Miller A.N."/>
            <person name="Grigoriev I.V."/>
            <person name="Debuchy R."/>
            <person name="Gladieux P."/>
            <person name="Hiltunen Thoren M."/>
            <person name="Johannesson H."/>
        </authorList>
    </citation>
    <scope>NUCLEOTIDE SEQUENCE</scope>
    <source>
        <strain evidence="10">CBS 626.80</strain>
    </source>
</reference>
<comment type="similarity">
    <text evidence="2">Belongs to the syntaxin family.</text>
</comment>
<evidence type="ECO:0000256" key="2">
    <source>
        <dbReference type="ARBA" id="ARBA00009063"/>
    </source>
</evidence>
<evidence type="ECO:0000256" key="7">
    <source>
        <dbReference type="SAM" id="MobiDB-lite"/>
    </source>
</evidence>